<dbReference type="FunCoup" id="A0A6P8I4H0">
    <property type="interactions" value="241"/>
</dbReference>
<feature type="compositionally biased region" description="Basic residues" evidence="1">
    <location>
        <begin position="234"/>
        <end position="245"/>
    </location>
</feature>
<dbReference type="InterPro" id="IPR039258">
    <property type="entry name" value="ZNF511"/>
</dbReference>
<dbReference type="AlphaFoldDB" id="A0A6P8I4H0"/>
<dbReference type="Proteomes" id="UP000515163">
    <property type="component" value="Unplaced"/>
</dbReference>
<dbReference type="OrthoDB" id="18440at2759"/>
<dbReference type="RefSeq" id="XP_031559802.1">
    <property type="nucleotide sequence ID" value="XM_031703942.1"/>
</dbReference>
<dbReference type="SMART" id="SM00355">
    <property type="entry name" value="ZnF_C2H2"/>
    <property type="match status" value="3"/>
</dbReference>
<sequence>MALVWSYRPFKRLLPPGHPFFEEGDIFCNILRKQVNLGEDLEEIIESAEPEFECSVHGCHECFTSTVRYEAHYRSCHWNRCRFCKKTFQTSFLLDLHILENHDTLFQMIARKKHMYRCLVESCPDKFNGEEERKKHLVELHQYPSDFRFNRTSRLQRKMKRKQAESTTSIADSAQKSPTDLPMDTDSTTQHDQNGKPTTGENNNSASQKQRLPRAICFGRGSSRGFQRGSAPKGHGKGKNKKKQGMSKPPIPSTEVVMEDVS</sequence>
<proteinExistence type="predicted"/>
<evidence type="ECO:0000256" key="1">
    <source>
        <dbReference type="SAM" id="MobiDB-lite"/>
    </source>
</evidence>
<protein>
    <submittedName>
        <fullName evidence="4">Zinc finger protein 511-like</fullName>
    </submittedName>
</protein>
<feature type="region of interest" description="Disordered" evidence="1">
    <location>
        <begin position="149"/>
        <end position="262"/>
    </location>
</feature>
<dbReference type="InParanoid" id="A0A6P8I4H0"/>
<dbReference type="PANTHER" id="PTHR21354:SF0">
    <property type="entry name" value="ZINC FINGER PROTEIN 511"/>
    <property type="match status" value="1"/>
</dbReference>
<feature type="domain" description="C2H2-type" evidence="2">
    <location>
        <begin position="81"/>
        <end position="102"/>
    </location>
</feature>
<name>A0A6P8I4H0_ACTTE</name>
<feature type="compositionally biased region" description="Low complexity" evidence="1">
    <location>
        <begin position="218"/>
        <end position="230"/>
    </location>
</feature>
<dbReference type="GeneID" id="116295980"/>
<feature type="compositionally biased region" description="Polar residues" evidence="1">
    <location>
        <begin position="165"/>
        <end position="178"/>
    </location>
</feature>
<organism evidence="3 4">
    <name type="scientific">Actinia tenebrosa</name>
    <name type="common">Australian red waratah sea anemone</name>
    <dbReference type="NCBI Taxonomy" id="6105"/>
    <lineage>
        <taxon>Eukaryota</taxon>
        <taxon>Metazoa</taxon>
        <taxon>Cnidaria</taxon>
        <taxon>Anthozoa</taxon>
        <taxon>Hexacorallia</taxon>
        <taxon>Actiniaria</taxon>
        <taxon>Actiniidae</taxon>
        <taxon>Actinia</taxon>
    </lineage>
</organism>
<accession>A0A6P8I4H0</accession>
<evidence type="ECO:0000313" key="4">
    <source>
        <dbReference type="RefSeq" id="XP_031559802.1"/>
    </source>
</evidence>
<dbReference type="PANTHER" id="PTHR21354">
    <property type="entry name" value="ZINC FINGER PROTEIN 511"/>
    <property type="match status" value="1"/>
</dbReference>
<evidence type="ECO:0000313" key="3">
    <source>
        <dbReference type="Proteomes" id="UP000515163"/>
    </source>
</evidence>
<feature type="domain" description="C2H2-type" evidence="2">
    <location>
        <begin position="54"/>
        <end position="77"/>
    </location>
</feature>
<feature type="domain" description="C2H2-type" evidence="2">
    <location>
        <begin position="118"/>
        <end position="141"/>
    </location>
</feature>
<gene>
    <name evidence="4" type="primary">LOC116295980</name>
</gene>
<feature type="compositionally biased region" description="Polar residues" evidence="1">
    <location>
        <begin position="185"/>
        <end position="210"/>
    </location>
</feature>
<dbReference type="PROSITE" id="PS00028">
    <property type="entry name" value="ZINC_FINGER_C2H2_1"/>
    <property type="match status" value="3"/>
</dbReference>
<reference evidence="4" key="1">
    <citation type="submission" date="2025-08" db="UniProtKB">
        <authorList>
            <consortium name="RefSeq"/>
        </authorList>
    </citation>
    <scope>IDENTIFICATION</scope>
    <source>
        <tissue evidence="4">Tentacle</tissue>
    </source>
</reference>
<evidence type="ECO:0000259" key="2">
    <source>
        <dbReference type="PROSITE" id="PS00028"/>
    </source>
</evidence>
<keyword evidence="3" id="KW-1185">Reference proteome</keyword>
<dbReference type="KEGG" id="aten:116295980"/>
<dbReference type="InterPro" id="IPR013087">
    <property type="entry name" value="Znf_C2H2_type"/>
</dbReference>